<dbReference type="Proteomes" id="UP000196255">
    <property type="component" value="Unassembled WGS sequence"/>
</dbReference>
<evidence type="ECO:0000256" key="1">
    <source>
        <dbReference type="SAM" id="Phobius"/>
    </source>
</evidence>
<proteinExistence type="predicted"/>
<keyword evidence="1" id="KW-0472">Membrane</keyword>
<sequence>MKKFKIIFTGICIVLLIMIIINFGMNWWIFDKLGNGSDDGWLGFWGGFLGAIFAVVGVWWQTNKTIKNEKELMFSQKRPYIIIQESSFRNLAEIKDIFSNKNHTAYADEPIIVIKNLSNNPMFSIKLVFQYNNKKEDIVIDRIDPNSNIGIVINSKFISETIEKLDIICPTTAKGRRKFEKKIESAKKSGIRNSFSDNIKALEYFNIGDKESEYIDIINDISNMSFVKYDLLEEFKGKYIADKKCKQTFFRIPDSMIITIYFTTTVREKVKLVFKKEDKRYRYQKNETKLENKGSTFTEKEYDTSDMYESYKLKK</sequence>
<organism evidence="2 3">
    <name type="scientific">Ligilactobacillus salivarius</name>
    <dbReference type="NCBI Taxonomy" id="1624"/>
    <lineage>
        <taxon>Bacteria</taxon>
        <taxon>Bacillati</taxon>
        <taxon>Bacillota</taxon>
        <taxon>Bacilli</taxon>
        <taxon>Lactobacillales</taxon>
        <taxon>Lactobacillaceae</taxon>
        <taxon>Ligilactobacillus</taxon>
    </lineage>
</organism>
<comment type="caution">
    <text evidence="2">The sequence shown here is derived from an EMBL/GenBank/DDBJ whole genome shotgun (WGS) entry which is preliminary data.</text>
</comment>
<reference evidence="3" key="1">
    <citation type="submission" date="2017-04" db="EMBL/GenBank/DDBJ databases">
        <title>Function of individual gut microbiota members based on whole genome sequencing of pure cultures obtained from chicken caecum.</title>
        <authorList>
            <person name="Medvecky M."/>
            <person name="Cejkova D."/>
            <person name="Polansky O."/>
            <person name="Karasova D."/>
            <person name="Kubasova T."/>
            <person name="Cizek A."/>
            <person name="Rychlik I."/>
        </authorList>
    </citation>
    <scope>NUCLEOTIDE SEQUENCE [LARGE SCALE GENOMIC DNA]</scope>
    <source>
        <strain evidence="3">An84</strain>
    </source>
</reference>
<dbReference type="AlphaFoldDB" id="A0AB36MJG8"/>
<gene>
    <name evidence="2" type="ORF">B5G36_02265</name>
</gene>
<dbReference type="EMBL" id="NFHF01000003">
    <property type="protein sequence ID" value="OUN19362.1"/>
    <property type="molecule type" value="Genomic_DNA"/>
</dbReference>
<accession>A0AB36MJG8</accession>
<protein>
    <submittedName>
        <fullName evidence="2">Uncharacterized protein</fullName>
    </submittedName>
</protein>
<evidence type="ECO:0000313" key="3">
    <source>
        <dbReference type="Proteomes" id="UP000196255"/>
    </source>
</evidence>
<feature type="transmembrane region" description="Helical" evidence="1">
    <location>
        <begin position="42"/>
        <end position="60"/>
    </location>
</feature>
<keyword evidence="1" id="KW-0812">Transmembrane</keyword>
<evidence type="ECO:0000313" key="2">
    <source>
        <dbReference type="EMBL" id="OUN19362.1"/>
    </source>
</evidence>
<name>A0AB36MJG8_9LACO</name>
<keyword evidence="1" id="KW-1133">Transmembrane helix</keyword>
<feature type="transmembrane region" description="Helical" evidence="1">
    <location>
        <begin position="7"/>
        <end position="30"/>
    </location>
</feature>
<dbReference type="RefSeq" id="WP_087366171.1">
    <property type="nucleotide sequence ID" value="NZ_NFHF01000003.1"/>
</dbReference>